<dbReference type="Gene3D" id="3.40.190.10">
    <property type="entry name" value="Periplasmic binding protein-like II"/>
    <property type="match status" value="2"/>
</dbReference>
<organism evidence="2 3">
    <name type="scientific">Desulfomonile tiedjei</name>
    <dbReference type="NCBI Taxonomy" id="2358"/>
    <lineage>
        <taxon>Bacteria</taxon>
        <taxon>Pseudomonadati</taxon>
        <taxon>Thermodesulfobacteriota</taxon>
        <taxon>Desulfomonilia</taxon>
        <taxon>Desulfomonilales</taxon>
        <taxon>Desulfomonilaceae</taxon>
        <taxon>Desulfomonile</taxon>
    </lineage>
</organism>
<proteinExistence type="predicted"/>
<gene>
    <name evidence="2" type="ORF">HY912_07310</name>
</gene>
<dbReference type="EMBL" id="JACRDE010000202">
    <property type="protein sequence ID" value="MBI5249286.1"/>
    <property type="molecule type" value="Genomic_DNA"/>
</dbReference>
<dbReference type="Pfam" id="PF00497">
    <property type="entry name" value="SBP_bac_3"/>
    <property type="match status" value="1"/>
</dbReference>
<dbReference type="SUPFAM" id="SSF53850">
    <property type="entry name" value="Periplasmic binding protein-like II"/>
    <property type="match status" value="1"/>
</dbReference>
<evidence type="ECO:0000313" key="2">
    <source>
        <dbReference type="EMBL" id="MBI5249286.1"/>
    </source>
</evidence>
<dbReference type="Proteomes" id="UP000807825">
    <property type="component" value="Unassembled WGS sequence"/>
</dbReference>
<sequence>MIDYSRPYFPTAIWVVARKDSDLQPITPRGDIRKDVAATKALVAGKELLGIRNTCVDPMLYDIADVKASYRDNIGLNDLAAVVIKGDAAICIMDVPDALIALQKYQAMIKVLGTITEKQYMGFGFSKDSPELRESFNAFLTRLQKTGKLTELLVKYYPSIRLYFPEAGQE</sequence>
<dbReference type="InterPro" id="IPR001638">
    <property type="entry name" value="Solute-binding_3/MltF_N"/>
</dbReference>
<name>A0A9D6Z5L9_9BACT</name>
<accession>A0A9D6Z5L9</accession>
<protein>
    <submittedName>
        <fullName evidence="2">Transporter substrate-binding domain-containing protein</fullName>
    </submittedName>
</protein>
<feature type="domain" description="Solute-binding protein family 3/N-terminal" evidence="1">
    <location>
        <begin position="2"/>
        <end position="157"/>
    </location>
</feature>
<dbReference type="AlphaFoldDB" id="A0A9D6Z5L9"/>
<evidence type="ECO:0000313" key="3">
    <source>
        <dbReference type="Proteomes" id="UP000807825"/>
    </source>
</evidence>
<evidence type="ECO:0000259" key="1">
    <source>
        <dbReference type="Pfam" id="PF00497"/>
    </source>
</evidence>
<comment type="caution">
    <text evidence="2">The sequence shown here is derived from an EMBL/GenBank/DDBJ whole genome shotgun (WGS) entry which is preliminary data.</text>
</comment>
<reference evidence="2" key="1">
    <citation type="submission" date="2020-07" db="EMBL/GenBank/DDBJ databases">
        <title>Huge and variable diversity of episymbiotic CPR bacteria and DPANN archaea in groundwater ecosystems.</title>
        <authorList>
            <person name="He C.Y."/>
            <person name="Keren R."/>
            <person name="Whittaker M."/>
            <person name="Farag I.F."/>
            <person name="Doudna J."/>
            <person name="Cate J.H.D."/>
            <person name="Banfield J.F."/>
        </authorList>
    </citation>
    <scope>NUCLEOTIDE SEQUENCE</scope>
    <source>
        <strain evidence="2">NC_groundwater_1664_Pr3_B-0.1um_52_9</strain>
    </source>
</reference>